<evidence type="ECO:0000313" key="1">
    <source>
        <dbReference type="EMBL" id="OGZ09866.1"/>
    </source>
</evidence>
<name>A0A1G2D8C0_9BACT</name>
<dbReference type="AlphaFoldDB" id="A0A1G2D8C0"/>
<comment type="caution">
    <text evidence="1">The sequence shown here is derived from an EMBL/GenBank/DDBJ whole genome shotgun (WGS) entry which is preliminary data.</text>
</comment>
<dbReference type="Gene3D" id="1.20.272.10">
    <property type="match status" value="1"/>
</dbReference>
<sequence length="243" mass="27869">MKQEKTENIRIFLGDDTKRAREALRMATDEEKSKNPNCTVTVFDDVSFDATLLCEALANVSLFGGRNVVVIDGILDHEDGEEFYRASDVFKDSANLVLIRERAPTKELRTLFERSGEMKEFMLKKAPEKKNNFIVADAVAAKDRRLAWAEFIRLERSGAIMEEVHGMVFWAVKTLYLCKTQTKEEAMRAGVKEFTYRNYEPRAKRFLLSELEQKLAELKEMYHAAHEGGGALGLFLEQFLLKL</sequence>
<evidence type="ECO:0000313" key="2">
    <source>
        <dbReference type="Proteomes" id="UP000177996"/>
    </source>
</evidence>
<organism evidence="1 2">
    <name type="scientific">Candidatus Lloydbacteria bacterium RIFCSPHIGHO2_02_FULL_50_13</name>
    <dbReference type="NCBI Taxonomy" id="1798661"/>
    <lineage>
        <taxon>Bacteria</taxon>
        <taxon>Candidatus Lloydiibacteriota</taxon>
    </lineage>
</organism>
<gene>
    <name evidence="1" type="ORF">A3D65_00550</name>
</gene>
<proteinExistence type="predicted"/>
<protein>
    <recommendedName>
        <fullName evidence="3">DNA polymerase III delta N-terminal domain-containing protein</fullName>
    </recommendedName>
</protein>
<accession>A0A1G2D8C0</accession>
<reference evidence="1 2" key="1">
    <citation type="journal article" date="2016" name="Nat. Commun.">
        <title>Thousands of microbial genomes shed light on interconnected biogeochemical processes in an aquifer system.</title>
        <authorList>
            <person name="Anantharaman K."/>
            <person name="Brown C.T."/>
            <person name="Hug L.A."/>
            <person name="Sharon I."/>
            <person name="Castelle C.J."/>
            <person name="Probst A.J."/>
            <person name="Thomas B.C."/>
            <person name="Singh A."/>
            <person name="Wilkins M.J."/>
            <person name="Karaoz U."/>
            <person name="Brodie E.L."/>
            <person name="Williams K.H."/>
            <person name="Hubbard S.S."/>
            <person name="Banfield J.F."/>
        </authorList>
    </citation>
    <scope>NUCLEOTIDE SEQUENCE [LARGE SCALE GENOMIC DNA]</scope>
</reference>
<evidence type="ECO:0008006" key="3">
    <source>
        <dbReference type="Google" id="ProtNLM"/>
    </source>
</evidence>
<dbReference type="Proteomes" id="UP000177996">
    <property type="component" value="Unassembled WGS sequence"/>
</dbReference>
<dbReference type="EMBL" id="MHLL01000015">
    <property type="protein sequence ID" value="OGZ09866.1"/>
    <property type="molecule type" value="Genomic_DNA"/>
</dbReference>